<dbReference type="EMBL" id="HBKQ01011032">
    <property type="protein sequence ID" value="CAE2218534.1"/>
    <property type="molecule type" value="Transcribed_RNA"/>
</dbReference>
<feature type="domain" description="AMP-dependent synthetase/ligase" evidence="2">
    <location>
        <begin position="23"/>
        <end position="364"/>
    </location>
</feature>
<dbReference type="InterPro" id="IPR000873">
    <property type="entry name" value="AMP-dep_synth/lig_dom"/>
</dbReference>
<dbReference type="AlphaFoldDB" id="A0A7S4I4Q8"/>
<name>A0A7S4I4Q8_9STRA</name>
<reference evidence="3" key="1">
    <citation type="submission" date="2021-01" db="EMBL/GenBank/DDBJ databases">
        <authorList>
            <person name="Corre E."/>
            <person name="Pelletier E."/>
            <person name="Niang G."/>
            <person name="Scheremetjew M."/>
            <person name="Finn R."/>
            <person name="Kale V."/>
            <person name="Holt S."/>
            <person name="Cochrane G."/>
            <person name="Meng A."/>
            <person name="Brown T."/>
            <person name="Cohen L."/>
        </authorList>
    </citation>
    <scope>NUCLEOTIDE SEQUENCE</scope>
    <source>
        <strain evidence="3">Isolate 1302-5</strain>
    </source>
</reference>
<sequence>MPSSDEPPSSSDGSPSLLSCLSSNASSYPDKIALTFLTSGSDGGSITSQLTYSALERRTSNLARSLLSKHSLAKGERAVLVYPPGLDFAMAFVACLKAGIVAVPVFPPHPARGDTIRGFAGIVEGCGARFALTCGEYRGAKKLGEMKDKLSRFKKGTTSPWPENLEWITTDGDISKKGGEDDPPLPHPSPSDTAFLQYTSGSTSAPKGVMITHGNLAHNLHIITSELEAADDTVVVSWLPQYHDMGLIGSYLGILHCGGSGYYMSPLTFLQRPMMWIEAVSKYGGTHLQAPNFAFKLTARKFDPKSYPPGWLKLNSVRHIINGAEPCTSSSMDAFQDAFGVYGLRGEVMFPTYGLAEHTVFVCSGGTQRLRVRKRELEVQ</sequence>
<dbReference type="InterPro" id="IPR020845">
    <property type="entry name" value="AMP-binding_CS"/>
</dbReference>
<evidence type="ECO:0000259" key="2">
    <source>
        <dbReference type="Pfam" id="PF00501"/>
    </source>
</evidence>
<dbReference type="Gene3D" id="3.40.50.12780">
    <property type="entry name" value="N-terminal domain of ligase-like"/>
    <property type="match status" value="1"/>
</dbReference>
<dbReference type="PROSITE" id="PS00455">
    <property type="entry name" value="AMP_BINDING"/>
    <property type="match status" value="1"/>
</dbReference>
<accession>A0A7S4I4Q8</accession>
<evidence type="ECO:0000256" key="1">
    <source>
        <dbReference type="SAM" id="MobiDB-lite"/>
    </source>
</evidence>
<dbReference type="PANTHER" id="PTHR22754">
    <property type="entry name" value="DISCO-INTERACTING PROTEIN 2 DIP2 -RELATED"/>
    <property type="match status" value="1"/>
</dbReference>
<organism evidence="3">
    <name type="scientific">Odontella aurita</name>
    <dbReference type="NCBI Taxonomy" id="265563"/>
    <lineage>
        <taxon>Eukaryota</taxon>
        <taxon>Sar</taxon>
        <taxon>Stramenopiles</taxon>
        <taxon>Ochrophyta</taxon>
        <taxon>Bacillariophyta</taxon>
        <taxon>Mediophyceae</taxon>
        <taxon>Biddulphiophycidae</taxon>
        <taxon>Eupodiscales</taxon>
        <taxon>Odontellaceae</taxon>
        <taxon>Odontella</taxon>
    </lineage>
</organism>
<evidence type="ECO:0000313" key="3">
    <source>
        <dbReference type="EMBL" id="CAE2218534.1"/>
    </source>
</evidence>
<dbReference type="SUPFAM" id="SSF56801">
    <property type="entry name" value="Acetyl-CoA synthetase-like"/>
    <property type="match status" value="1"/>
</dbReference>
<dbReference type="InterPro" id="IPR042099">
    <property type="entry name" value="ANL_N_sf"/>
</dbReference>
<protein>
    <recommendedName>
        <fullName evidence="2">AMP-dependent synthetase/ligase domain-containing protein</fullName>
    </recommendedName>
</protein>
<dbReference type="PANTHER" id="PTHR22754:SF32">
    <property type="entry name" value="DISCO-INTERACTING PROTEIN 2"/>
    <property type="match status" value="1"/>
</dbReference>
<proteinExistence type="predicted"/>
<dbReference type="Pfam" id="PF00501">
    <property type="entry name" value="AMP-binding"/>
    <property type="match status" value="1"/>
</dbReference>
<feature type="region of interest" description="Disordered" evidence="1">
    <location>
        <begin position="171"/>
        <end position="193"/>
    </location>
</feature>
<gene>
    <name evidence="3" type="ORF">OAUR00152_LOCUS7417</name>
</gene>